<proteinExistence type="predicted"/>
<evidence type="ECO:0000259" key="3">
    <source>
        <dbReference type="PROSITE" id="PS50071"/>
    </source>
</evidence>
<dbReference type="InterPro" id="IPR001356">
    <property type="entry name" value="HD"/>
</dbReference>
<keyword evidence="1 2" id="KW-0539">Nucleus</keyword>
<dbReference type="Proteomes" id="UP000198372">
    <property type="component" value="Unassembled WGS sequence"/>
</dbReference>
<evidence type="ECO:0000313" key="4">
    <source>
        <dbReference type="EMBL" id="SCV70595.1"/>
    </source>
</evidence>
<dbReference type="GO" id="GO:0005634">
    <property type="term" value="C:nucleus"/>
    <property type="evidence" value="ECO:0007669"/>
    <property type="project" value="UniProtKB-SubCell"/>
</dbReference>
<accession>A0A238FBL9</accession>
<evidence type="ECO:0000256" key="1">
    <source>
        <dbReference type="PROSITE-ProRule" id="PRU00108"/>
    </source>
</evidence>
<feature type="DNA-binding region" description="Homeobox" evidence="1">
    <location>
        <begin position="184"/>
        <end position="235"/>
    </location>
</feature>
<keyword evidence="1 2" id="KW-0371">Homeobox</keyword>
<dbReference type="PROSITE" id="PS50071">
    <property type="entry name" value="HOMEOBOX_2"/>
    <property type="match status" value="1"/>
</dbReference>
<comment type="subcellular location">
    <subcellularLocation>
        <location evidence="1 2">Nucleus</location>
    </subcellularLocation>
</comment>
<dbReference type="OrthoDB" id="2530132at2759"/>
<evidence type="ECO:0000313" key="5">
    <source>
        <dbReference type="Proteomes" id="UP000198372"/>
    </source>
</evidence>
<dbReference type="InterPro" id="IPR009057">
    <property type="entry name" value="Homeodomain-like_sf"/>
</dbReference>
<dbReference type="Pfam" id="PF00046">
    <property type="entry name" value="Homeodomain"/>
    <property type="match status" value="1"/>
</dbReference>
<dbReference type="AlphaFoldDB" id="A0A238FBL9"/>
<gene>
    <name evidence="4" type="ORF">BQ2448_3357</name>
</gene>
<dbReference type="SUPFAM" id="SSF46689">
    <property type="entry name" value="Homeodomain-like"/>
    <property type="match status" value="1"/>
</dbReference>
<name>A0A238FBL9_9BASI</name>
<feature type="domain" description="Homeobox" evidence="3">
    <location>
        <begin position="182"/>
        <end position="234"/>
    </location>
</feature>
<dbReference type="SMART" id="SM00389">
    <property type="entry name" value="HOX"/>
    <property type="match status" value="1"/>
</dbReference>
<dbReference type="Gene3D" id="1.10.10.60">
    <property type="entry name" value="Homeodomain-like"/>
    <property type="match status" value="1"/>
</dbReference>
<dbReference type="EMBL" id="FMSP01000006">
    <property type="protein sequence ID" value="SCV70595.1"/>
    <property type="molecule type" value="Genomic_DNA"/>
</dbReference>
<dbReference type="CDD" id="cd00086">
    <property type="entry name" value="homeodomain"/>
    <property type="match status" value="1"/>
</dbReference>
<keyword evidence="1 2" id="KW-0238">DNA-binding</keyword>
<reference evidence="5" key="1">
    <citation type="submission" date="2016-09" db="EMBL/GenBank/DDBJ databases">
        <authorList>
            <person name="Jeantristanb JTB J.-T."/>
            <person name="Ricardo R."/>
        </authorList>
    </citation>
    <scope>NUCLEOTIDE SEQUENCE [LARGE SCALE GENOMIC DNA]</scope>
</reference>
<protein>
    <submittedName>
        <fullName evidence="4">BQ2448_3357 protein</fullName>
    </submittedName>
</protein>
<keyword evidence="5" id="KW-1185">Reference proteome</keyword>
<evidence type="ECO:0000256" key="2">
    <source>
        <dbReference type="RuleBase" id="RU000682"/>
    </source>
</evidence>
<organism evidence="4 5">
    <name type="scientific">Microbotryum intermedium</name>
    <dbReference type="NCBI Taxonomy" id="269621"/>
    <lineage>
        <taxon>Eukaryota</taxon>
        <taxon>Fungi</taxon>
        <taxon>Dikarya</taxon>
        <taxon>Basidiomycota</taxon>
        <taxon>Pucciniomycotina</taxon>
        <taxon>Microbotryomycetes</taxon>
        <taxon>Microbotryales</taxon>
        <taxon>Microbotryaceae</taxon>
        <taxon>Microbotryum</taxon>
    </lineage>
</organism>
<dbReference type="GO" id="GO:0003677">
    <property type="term" value="F:DNA binding"/>
    <property type="evidence" value="ECO:0007669"/>
    <property type="project" value="UniProtKB-UniRule"/>
</dbReference>
<sequence length="483" mass="52880">MALSGWNDIAEQAKALLGTLSRQSYQANESEQRGRGCVTHPALTQWEPLQPPHVDGTDLLKKLQAMKCSEVVQQWLVSAYLANGKTLASTCSRAFDTTMRNIASASNPNEMNEFRSAEGATRTRFNFELDQQLAVLGDMLLEQVRCASKQSAAMHDSCNSMSRPAEVDNPKITGTFLHPAGSFTGEVNKILLTAFHQFEHLTKGERLALAKRTGLREKQIVTWFANQRQRRTRRPTSLTNEVGPSQRTVGTLLTEHTPRAANQIPSSSANPQLDIIASLSNLPQSYRYVPTPPIPVRSSVEPLTDFGARFNRTPMASYDSDVSTFSYNLDTSDYSLNSLDSKWSHDASDSYYGLPIPPTGDVDFSFGPPSIQALEPFDYSPDKSNWNAYDSSFSSSSSSTDSYLDDYAFQLPTGVEDTNTATCGLLSADQATFAESPSSMESSPMSIPDIDIDMDINSAFGQISEFGVLPTPLDTNLALGSPV</sequence>